<keyword evidence="1" id="KW-1133">Transmembrane helix</keyword>
<proteinExistence type="predicted"/>
<gene>
    <name evidence="2" type="ORF">MM415B04938_0001</name>
</gene>
<keyword evidence="1" id="KW-0812">Transmembrane</keyword>
<name>A0A6M3LRG3_9ZZZZ</name>
<evidence type="ECO:0000256" key="1">
    <source>
        <dbReference type="SAM" id="Phobius"/>
    </source>
</evidence>
<feature type="transmembrane region" description="Helical" evidence="1">
    <location>
        <begin position="38"/>
        <end position="63"/>
    </location>
</feature>
<keyword evidence="1" id="KW-0472">Membrane</keyword>
<protein>
    <submittedName>
        <fullName evidence="2">Uncharacterized protein</fullName>
    </submittedName>
</protein>
<dbReference type="AlphaFoldDB" id="A0A6M3LRG3"/>
<organism evidence="2">
    <name type="scientific">viral metagenome</name>
    <dbReference type="NCBI Taxonomy" id="1070528"/>
    <lineage>
        <taxon>unclassified sequences</taxon>
        <taxon>metagenomes</taxon>
        <taxon>organismal metagenomes</taxon>
    </lineage>
</organism>
<accession>A0A6M3LRG3</accession>
<evidence type="ECO:0000313" key="2">
    <source>
        <dbReference type="EMBL" id="QJA96092.1"/>
    </source>
</evidence>
<sequence length="66" mass="6972">MPEKTDHDRLVEVHAALLGVNGQGGLNRQVEKNTKAIFKLWCAIIAIGVSIGGGVFGLVKVFLGGQ</sequence>
<reference evidence="2" key="1">
    <citation type="submission" date="2020-03" db="EMBL/GenBank/DDBJ databases">
        <title>The deep terrestrial virosphere.</title>
        <authorList>
            <person name="Holmfeldt K."/>
            <person name="Nilsson E."/>
            <person name="Simone D."/>
            <person name="Lopez-Fernandez M."/>
            <person name="Wu X."/>
            <person name="de Brujin I."/>
            <person name="Lundin D."/>
            <person name="Andersson A."/>
            <person name="Bertilsson S."/>
            <person name="Dopson M."/>
        </authorList>
    </citation>
    <scope>NUCLEOTIDE SEQUENCE</scope>
    <source>
        <strain evidence="2">MM415B04938</strain>
    </source>
</reference>
<dbReference type="EMBL" id="MT143370">
    <property type="protein sequence ID" value="QJA96092.1"/>
    <property type="molecule type" value="Genomic_DNA"/>
</dbReference>